<keyword evidence="2" id="KW-0812">Transmembrane</keyword>
<dbReference type="EMBL" id="JADEYC010000043">
    <property type="protein sequence ID" value="MBE9376493.1"/>
    <property type="molecule type" value="Genomic_DNA"/>
</dbReference>
<comment type="similarity">
    <text evidence="1">Belongs to the LytR/CpsA/Psr (LCP) family.</text>
</comment>
<dbReference type="NCBIfam" id="TIGR00350">
    <property type="entry name" value="lytR_cpsA_psr"/>
    <property type="match status" value="1"/>
</dbReference>
<evidence type="ECO:0000313" key="4">
    <source>
        <dbReference type="EMBL" id="MBE9376493.1"/>
    </source>
</evidence>
<dbReference type="InterPro" id="IPR050922">
    <property type="entry name" value="LytR/CpsA/Psr_CW_biosynth"/>
</dbReference>
<feature type="domain" description="Cell envelope-related transcriptional attenuator" evidence="3">
    <location>
        <begin position="92"/>
        <end position="233"/>
    </location>
</feature>
<comment type="caution">
    <text evidence="4">The sequence shown here is derived from an EMBL/GenBank/DDBJ whole genome shotgun (WGS) entry which is preliminary data.</text>
</comment>
<dbReference type="InterPro" id="IPR004474">
    <property type="entry name" value="LytR_CpsA_psr"/>
</dbReference>
<dbReference type="Proteomes" id="UP000598360">
    <property type="component" value="Unassembled WGS sequence"/>
</dbReference>
<keyword evidence="2" id="KW-1133">Transmembrane helix</keyword>
<evidence type="ECO:0000313" key="5">
    <source>
        <dbReference type="Proteomes" id="UP000598360"/>
    </source>
</evidence>
<keyword evidence="5" id="KW-1185">Reference proteome</keyword>
<feature type="transmembrane region" description="Helical" evidence="2">
    <location>
        <begin position="20"/>
        <end position="42"/>
    </location>
</feature>
<dbReference type="RefSeq" id="WP_193930210.1">
    <property type="nucleotide sequence ID" value="NZ_JADEYC010000043.1"/>
</dbReference>
<name>A0A929G336_9PSEU</name>
<organism evidence="4 5">
    <name type="scientific">Saccharopolyspora montiporae</name>
    <dbReference type="NCBI Taxonomy" id="2781240"/>
    <lineage>
        <taxon>Bacteria</taxon>
        <taxon>Bacillati</taxon>
        <taxon>Actinomycetota</taxon>
        <taxon>Actinomycetes</taxon>
        <taxon>Pseudonocardiales</taxon>
        <taxon>Pseudonocardiaceae</taxon>
        <taxon>Saccharopolyspora</taxon>
    </lineage>
</organism>
<keyword evidence="2" id="KW-0472">Membrane</keyword>
<dbReference type="Pfam" id="PF03816">
    <property type="entry name" value="LytR_cpsA_psr"/>
    <property type="match status" value="1"/>
</dbReference>
<dbReference type="PANTHER" id="PTHR33392:SF6">
    <property type="entry name" value="POLYISOPRENYL-TEICHOIC ACID--PEPTIDOGLYCAN TEICHOIC ACID TRANSFERASE TAGU"/>
    <property type="match status" value="1"/>
</dbReference>
<sequence>MRDEQHAEPVRRSGRRRRVLLGAAAAGLVLLLVVAGGAVLALNSALSGIRRDPPRADAPASAAPGEPVNLLLVGVDAAEPGSPAEFEPGAQRSDVVMLVHVSADRSSVGVVSLPRDLWVEVPGAGRNKLNASFGQGGIDALHRTVAALTGVRPDHYAVVGFDGFRALTDAVGGVEVDVDEPSATGEHRFDAGTNHFDGERALAYVRQRSGLEGGDLDRARRQQDVLQALSAQVLSRDTATDPGRLFGVLEAFGRHATLDAGLSNARIRDLAWQMRGVRPADVQLLTAPVAGSGQEDGQSVVHPDEERAGQLWDALREDALQAYADRFPDAVRGGAG</sequence>
<evidence type="ECO:0000256" key="1">
    <source>
        <dbReference type="ARBA" id="ARBA00006068"/>
    </source>
</evidence>
<gene>
    <name evidence="4" type="ORF">IQ251_18745</name>
</gene>
<accession>A0A929G336</accession>
<reference evidence="4" key="1">
    <citation type="submission" date="2020-10" db="EMBL/GenBank/DDBJ databases">
        <title>Diversity and distribution of actinomycetes associated with coral in the coast of Hainan.</title>
        <authorList>
            <person name="Li F."/>
        </authorList>
    </citation>
    <scope>NUCLEOTIDE SEQUENCE</scope>
    <source>
        <strain evidence="4">HNM0983</strain>
    </source>
</reference>
<proteinExistence type="inferred from homology"/>
<dbReference type="Gene3D" id="3.40.630.190">
    <property type="entry name" value="LCP protein"/>
    <property type="match status" value="1"/>
</dbReference>
<dbReference type="AlphaFoldDB" id="A0A929G336"/>
<evidence type="ECO:0000256" key="2">
    <source>
        <dbReference type="SAM" id="Phobius"/>
    </source>
</evidence>
<evidence type="ECO:0000259" key="3">
    <source>
        <dbReference type="Pfam" id="PF03816"/>
    </source>
</evidence>
<protein>
    <submittedName>
        <fullName evidence="4">LCP family protein</fullName>
    </submittedName>
</protein>
<dbReference type="PANTHER" id="PTHR33392">
    <property type="entry name" value="POLYISOPRENYL-TEICHOIC ACID--PEPTIDOGLYCAN TEICHOIC ACID TRANSFERASE TAGU"/>
    <property type="match status" value="1"/>
</dbReference>